<dbReference type="EMBL" id="CP108090">
    <property type="protein sequence ID" value="WUQ10289.1"/>
    <property type="molecule type" value="Genomic_DNA"/>
</dbReference>
<dbReference type="RefSeq" id="WP_328959851.1">
    <property type="nucleotide sequence ID" value="NZ_CP108090.1"/>
</dbReference>
<feature type="transmembrane region" description="Helical" evidence="1">
    <location>
        <begin position="6"/>
        <end position="31"/>
    </location>
</feature>
<dbReference type="InterPro" id="IPR013901">
    <property type="entry name" value="Anthrone_oxy"/>
</dbReference>
<feature type="transmembrane region" description="Helical" evidence="1">
    <location>
        <begin position="52"/>
        <end position="73"/>
    </location>
</feature>
<name>A0ABZ1T354_STRVG</name>
<dbReference type="Pfam" id="PF08592">
    <property type="entry name" value="Anthrone_oxy"/>
    <property type="match status" value="1"/>
</dbReference>
<reference evidence="2" key="1">
    <citation type="submission" date="2022-10" db="EMBL/GenBank/DDBJ databases">
        <title>The complete genomes of actinobacterial strains from the NBC collection.</title>
        <authorList>
            <person name="Joergensen T.S."/>
            <person name="Alvarez Arevalo M."/>
            <person name="Sterndorff E.B."/>
            <person name="Faurdal D."/>
            <person name="Vuksanovic O."/>
            <person name="Mourched A.-S."/>
            <person name="Charusanti P."/>
            <person name="Shaw S."/>
            <person name="Blin K."/>
            <person name="Weber T."/>
        </authorList>
    </citation>
    <scope>NUCLEOTIDE SEQUENCE</scope>
    <source>
        <strain evidence="2">NBC_00248</strain>
    </source>
</reference>
<gene>
    <name evidence="2" type="ORF">OG517_01930</name>
</gene>
<dbReference type="Proteomes" id="UP001432039">
    <property type="component" value="Chromosome"/>
</dbReference>
<evidence type="ECO:0000256" key="1">
    <source>
        <dbReference type="SAM" id="Phobius"/>
    </source>
</evidence>
<organism evidence="2 3">
    <name type="scientific">Streptomyces virginiae</name>
    <name type="common">Streptomyces cinnamonensis</name>
    <dbReference type="NCBI Taxonomy" id="1961"/>
    <lineage>
        <taxon>Bacteria</taxon>
        <taxon>Bacillati</taxon>
        <taxon>Actinomycetota</taxon>
        <taxon>Actinomycetes</taxon>
        <taxon>Kitasatosporales</taxon>
        <taxon>Streptomycetaceae</taxon>
        <taxon>Streptomyces</taxon>
    </lineage>
</organism>
<sequence length="164" mass="17614">METARTATLIAATITTGLISGLFYAFTVAVMPGLARSSDKTLVETMQNINRAILNGWFILAYLGAPLLTAATLVLHATDPDTRDAIVPLAVALATYVATMAITGRINIPLNNALEQAGSPEHTDTTTAHTTRTTYETPWNKANTWRTLLTTVSLVLLSYALTLH</sequence>
<feature type="transmembrane region" description="Helical" evidence="1">
    <location>
        <begin position="85"/>
        <end position="104"/>
    </location>
</feature>
<protein>
    <submittedName>
        <fullName evidence="2">DUF1772 domain-containing protein</fullName>
    </submittedName>
</protein>
<keyword evidence="3" id="KW-1185">Reference proteome</keyword>
<accession>A0ABZ1T354</accession>
<evidence type="ECO:0000313" key="3">
    <source>
        <dbReference type="Proteomes" id="UP001432039"/>
    </source>
</evidence>
<keyword evidence="1" id="KW-1133">Transmembrane helix</keyword>
<proteinExistence type="predicted"/>
<evidence type="ECO:0000313" key="2">
    <source>
        <dbReference type="EMBL" id="WUQ10289.1"/>
    </source>
</evidence>
<keyword evidence="1" id="KW-0812">Transmembrane</keyword>
<keyword evidence="1" id="KW-0472">Membrane</keyword>